<feature type="transmembrane region" description="Helical" evidence="1">
    <location>
        <begin position="123"/>
        <end position="142"/>
    </location>
</feature>
<dbReference type="Proteomes" id="UP000254876">
    <property type="component" value="Unassembled WGS sequence"/>
</dbReference>
<name>A0A7Z7LVD0_9FLAO</name>
<keyword evidence="1" id="KW-1133">Transmembrane helix</keyword>
<evidence type="ECO:0008006" key="4">
    <source>
        <dbReference type="Google" id="ProtNLM"/>
    </source>
</evidence>
<organism evidence="2 3">
    <name type="scientific">Elizabethkingia anophelis</name>
    <dbReference type="NCBI Taxonomy" id="1117645"/>
    <lineage>
        <taxon>Bacteria</taxon>
        <taxon>Pseudomonadati</taxon>
        <taxon>Bacteroidota</taxon>
        <taxon>Flavobacteriia</taxon>
        <taxon>Flavobacteriales</taxon>
        <taxon>Weeksellaceae</taxon>
        <taxon>Elizabethkingia</taxon>
    </lineage>
</organism>
<accession>A0A7Z7LVD0</accession>
<gene>
    <name evidence="2" type="ORF">NCTC10588_01629</name>
</gene>
<keyword evidence="1" id="KW-0472">Membrane</keyword>
<dbReference type="EMBL" id="UFYD01000001">
    <property type="protein sequence ID" value="STD01399.1"/>
    <property type="molecule type" value="Genomic_DNA"/>
</dbReference>
<sequence>MAMKVGENWAEGNKSVDYNFCGVAPGKYHFLISGENEQMATETTPSIKDITVTQLPEGGVLGHDTVSHEVTYYENKNEYQADSADVARHEQVINKIKEAEVQIEQKELPSLKIVAKWYPVSFWNFWIIMIILAIIGVVLYYGKNYFDRAKWNNSSNSPF</sequence>
<evidence type="ECO:0000313" key="3">
    <source>
        <dbReference type="Proteomes" id="UP000254876"/>
    </source>
</evidence>
<dbReference type="AlphaFoldDB" id="A0A7Z7LVD0"/>
<evidence type="ECO:0000313" key="2">
    <source>
        <dbReference type="EMBL" id="STD01399.1"/>
    </source>
</evidence>
<comment type="caution">
    <text evidence="2">The sequence shown here is derived from an EMBL/GenBank/DDBJ whole genome shotgun (WGS) entry which is preliminary data.</text>
</comment>
<keyword evidence="1" id="KW-0812">Transmembrane</keyword>
<protein>
    <recommendedName>
        <fullName evidence="4">DUF4178 domain-containing protein</fullName>
    </recommendedName>
</protein>
<reference evidence="2 3" key="1">
    <citation type="submission" date="2018-06" db="EMBL/GenBank/DDBJ databases">
        <authorList>
            <consortium name="Pathogen Informatics"/>
            <person name="Doyle S."/>
        </authorList>
    </citation>
    <scope>NUCLEOTIDE SEQUENCE [LARGE SCALE GENOMIC DNA]</scope>
    <source>
        <strain evidence="2 3">NCTC10588</strain>
    </source>
</reference>
<proteinExistence type="predicted"/>
<evidence type="ECO:0000256" key="1">
    <source>
        <dbReference type="SAM" id="Phobius"/>
    </source>
</evidence>